<reference evidence="1" key="1">
    <citation type="submission" date="2017-08" db="EMBL/GenBank/DDBJ databases">
        <authorList>
            <person name="Polle J.E."/>
            <person name="Barry K."/>
            <person name="Cushman J."/>
            <person name="Schmutz J."/>
            <person name="Tran D."/>
            <person name="Hathwaick L.T."/>
            <person name="Yim W.C."/>
            <person name="Jenkins J."/>
            <person name="Mckie-Krisberg Z.M."/>
            <person name="Prochnik S."/>
            <person name="Lindquist E."/>
            <person name="Dockter R.B."/>
            <person name="Adam C."/>
            <person name="Molina H."/>
            <person name="Bunkerborg J."/>
            <person name="Jin E."/>
            <person name="Buchheim M."/>
            <person name="Magnuson J."/>
        </authorList>
    </citation>
    <scope>NUCLEOTIDE SEQUENCE</scope>
    <source>
        <strain evidence="1">CCAP 19/18</strain>
    </source>
</reference>
<name>A0ABQ7GUS9_DUNSA</name>
<accession>A0ABQ7GUS9</accession>
<protein>
    <recommendedName>
        <fullName evidence="3">Encoded protein</fullName>
    </recommendedName>
</protein>
<evidence type="ECO:0000313" key="1">
    <source>
        <dbReference type="EMBL" id="KAF5838356.1"/>
    </source>
</evidence>
<dbReference type="Gene3D" id="3.90.280.10">
    <property type="entry name" value="PEBP-like"/>
    <property type="match status" value="2"/>
</dbReference>
<dbReference type="InterPro" id="IPR036610">
    <property type="entry name" value="PEBP-like_sf"/>
</dbReference>
<evidence type="ECO:0000313" key="2">
    <source>
        <dbReference type="Proteomes" id="UP000815325"/>
    </source>
</evidence>
<keyword evidence="2" id="KW-1185">Reference proteome</keyword>
<comment type="caution">
    <text evidence="1">The sequence shown here is derived from an EMBL/GenBank/DDBJ whole genome shotgun (WGS) entry which is preliminary data.</text>
</comment>
<sequence length="155" mass="17590">MDQLLNELNISQSQNELELIIRYNGKEVVNGACLPPSKVSQPPSVEIRPSSSSDDNGLYCLALIDADSQPRSSYYMYPTVADPTREWYLFVLWKQQGPLTEPEDSLKCDRANWKHEHFARDHNLNPGPVALKYFVSSPEAMPRSSTQRQHPEAIS</sequence>
<dbReference type="PANTHER" id="PTHR11362">
    <property type="entry name" value="PHOSPHATIDYLETHANOLAMINE-BINDING PROTEIN"/>
    <property type="match status" value="1"/>
</dbReference>
<dbReference type="EMBL" id="MU069581">
    <property type="protein sequence ID" value="KAF5838356.1"/>
    <property type="molecule type" value="Genomic_DNA"/>
</dbReference>
<evidence type="ECO:0008006" key="3">
    <source>
        <dbReference type="Google" id="ProtNLM"/>
    </source>
</evidence>
<dbReference type="Proteomes" id="UP000815325">
    <property type="component" value="Unassembled WGS sequence"/>
</dbReference>
<dbReference type="PANTHER" id="PTHR11362:SF82">
    <property type="entry name" value="PHOSPHATIDYLETHANOLAMINE-BINDING PROTEIN 4"/>
    <property type="match status" value="1"/>
</dbReference>
<dbReference type="InterPro" id="IPR035810">
    <property type="entry name" value="PEBP_euk"/>
</dbReference>
<organism evidence="1 2">
    <name type="scientific">Dunaliella salina</name>
    <name type="common">Green alga</name>
    <name type="synonym">Protococcus salinus</name>
    <dbReference type="NCBI Taxonomy" id="3046"/>
    <lineage>
        <taxon>Eukaryota</taxon>
        <taxon>Viridiplantae</taxon>
        <taxon>Chlorophyta</taxon>
        <taxon>core chlorophytes</taxon>
        <taxon>Chlorophyceae</taxon>
        <taxon>CS clade</taxon>
        <taxon>Chlamydomonadales</taxon>
        <taxon>Dunaliellaceae</taxon>
        <taxon>Dunaliella</taxon>
    </lineage>
</organism>
<dbReference type="SUPFAM" id="SSF49777">
    <property type="entry name" value="PEBP-like"/>
    <property type="match status" value="1"/>
</dbReference>
<gene>
    <name evidence="1" type="ORF">DUNSADRAFT_2966</name>
</gene>
<proteinExistence type="predicted"/>